<dbReference type="SUPFAM" id="SSF53850">
    <property type="entry name" value="Periplasmic binding protein-like II"/>
    <property type="match status" value="1"/>
</dbReference>
<evidence type="ECO:0000313" key="5">
    <source>
        <dbReference type="Proteomes" id="UP000294927"/>
    </source>
</evidence>
<protein>
    <submittedName>
        <fullName evidence="4">Uncharacterized protein</fullName>
    </submittedName>
</protein>
<keyword evidence="2" id="KW-1133">Transmembrane helix</keyword>
<feature type="chain" id="PRO_5020300740" evidence="3">
    <location>
        <begin position="26"/>
        <end position="905"/>
    </location>
</feature>
<name>A0A4R7VUK5_9PSEU</name>
<evidence type="ECO:0000256" key="2">
    <source>
        <dbReference type="SAM" id="Phobius"/>
    </source>
</evidence>
<keyword evidence="3" id="KW-0732">Signal</keyword>
<sequence length="905" mass="97554">MRRWSRVAFVVVIAAAPLTVGTAQAQQGSWAYDQTKQIANAGRSESFDATVKVSRTSNLFNRQQVAIDLDGFKPTYNANNIVNNGTYLEYPVVVMQCRGTDPTPETCANERRSVYYPGYDKAASQDWRDRARLLAGPGNTTGIPGADFNEKMRNLLTIEQVPFVAQDGTNYLWEGTVDATGQPWLDEPARKSYPPPDTADAGTSVLATRSVPIRTDGGAEFLFEVRQRVSQPSLGCTDTEKCSIVVVPVMDMACAEGAPAECGGAPLGTEPGGAAGGTNTINNWVSQREWLAESNWRNRFVVPIEFAPDPDTCSVHDQRPILPVFGSELADVAQQRWGSAYCAGLRSADYLPLYTQGSEYDGRRQFTTMLGDSYGQNAVLTTQPVTDSPRPVVHAPSALTGFTVAFTADDADGRQIQEMTLSPRLLAKLLTQSYTPSKVTDAIRNARTRFTGAPDQVAAITAAGNGNGFYWEHPALFHNPSSIWEDQEFVALNPDLKLRNSRGVLADQFQTYLAPVVFQVQSDIIVDLTRYIVADPVARAWLDGKADEQGMVVNPVWQGTGEYELYSLLDQEARPPKPHRPDSSEQQPQYYNVPGAGDECDGQFGTPLLTRQANITNSAEASATALLDRRGSATPICGFTDVPTQNGDLDRIYSETKVTPADFGKRAMLSVTTVPHARLYELPTAKLVNAGGQAVAPDPGTMVNALGAAVQDKTTGTIELDYGRVTGNAYPGTMIAFTAVPSSGMSTGVAAQYADFIEFMATDGQHPGENITDLPPGYDPLTPNLRQQALDAARAVREQKGEVPPPPEDGPLGDGPGTNTDSTVDNLNGNANSGVGPAQTADDEAKEGDPRSVAQTRGAGSWWSRWTLPLLFGLGVLAALAAFVVGAATRHDHPVRRLIRTALRR</sequence>
<dbReference type="EMBL" id="SOCP01000004">
    <property type="protein sequence ID" value="TDV53653.1"/>
    <property type="molecule type" value="Genomic_DNA"/>
</dbReference>
<feature type="signal peptide" evidence="3">
    <location>
        <begin position="1"/>
        <end position="25"/>
    </location>
</feature>
<dbReference type="Proteomes" id="UP000294927">
    <property type="component" value="Unassembled WGS sequence"/>
</dbReference>
<dbReference type="AlphaFoldDB" id="A0A4R7VUK5"/>
<evidence type="ECO:0000313" key="4">
    <source>
        <dbReference type="EMBL" id="TDV53653.1"/>
    </source>
</evidence>
<evidence type="ECO:0000256" key="3">
    <source>
        <dbReference type="SAM" id="SignalP"/>
    </source>
</evidence>
<keyword evidence="5" id="KW-1185">Reference proteome</keyword>
<keyword evidence="2" id="KW-0812">Transmembrane</keyword>
<feature type="transmembrane region" description="Helical" evidence="2">
    <location>
        <begin position="866"/>
        <end position="888"/>
    </location>
</feature>
<dbReference type="RefSeq" id="WP_133902694.1">
    <property type="nucleotide sequence ID" value="NZ_SOCP01000004.1"/>
</dbReference>
<dbReference type="Gene3D" id="3.40.190.10">
    <property type="entry name" value="Periplasmic binding protein-like II"/>
    <property type="match status" value="2"/>
</dbReference>
<reference evidence="4 5" key="1">
    <citation type="submission" date="2019-03" db="EMBL/GenBank/DDBJ databases">
        <title>Genomic Encyclopedia of Archaeal and Bacterial Type Strains, Phase II (KMG-II): from individual species to whole genera.</title>
        <authorList>
            <person name="Goeker M."/>
        </authorList>
    </citation>
    <scope>NUCLEOTIDE SEQUENCE [LARGE SCALE GENOMIC DNA]</scope>
    <source>
        <strain evidence="4 5">DSM 45499</strain>
    </source>
</reference>
<keyword evidence="2" id="KW-0472">Membrane</keyword>
<gene>
    <name evidence="4" type="ORF">CLV71_104121</name>
</gene>
<comment type="caution">
    <text evidence="4">The sequence shown here is derived from an EMBL/GenBank/DDBJ whole genome shotgun (WGS) entry which is preliminary data.</text>
</comment>
<dbReference type="OrthoDB" id="5107506at2"/>
<accession>A0A4R7VUK5</accession>
<organism evidence="4 5">
    <name type="scientific">Actinophytocola oryzae</name>
    <dbReference type="NCBI Taxonomy" id="502181"/>
    <lineage>
        <taxon>Bacteria</taxon>
        <taxon>Bacillati</taxon>
        <taxon>Actinomycetota</taxon>
        <taxon>Actinomycetes</taxon>
        <taxon>Pseudonocardiales</taxon>
        <taxon>Pseudonocardiaceae</taxon>
    </lineage>
</organism>
<feature type="compositionally biased region" description="Polar residues" evidence="1">
    <location>
        <begin position="818"/>
        <end position="833"/>
    </location>
</feature>
<evidence type="ECO:0000256" key="1">
    <source>
        <dbReference type="SAM" id="MobiDB-lite"/>
    </source>
</evidence>
<feature type="region of interest" description="Disordered" evidence="1">
    <location>
        <begin position="790"/>
        <end position="858"/>
    </location>
</feature>
<proteinExistence type="predicted"/>